<keyword evidence="1" id="KW-0812">Transmembrane</keyword>
<reference evidence="3 4" key="1">
    <citation type="submission" date="2017-06" db="EMBL/GenBank/DDBJ databases">
        <authorList>
            <person name="Kim H.J."/>
            <person name="Triplett B.A."/>
        </authorList>
    </citation>
    <scope>NUCLEOTIDE SEQUENCE [LARGE SCALE GENOMIC DNA]</scope>
    <source>
        <strain evidence="3 4">U15</strain>
    </source>
</reference>
<feature type="domain" description="Chlorhexidine efflux transporter" evidence="2">
    <location>
        <begin position="3"/>
        <end position="65"/>
    </location>
</feature>
<dbReference type="NCBIfam" id="NF033664">
    <property type="entry name" value="PACE_transport"/>
    <property type="match status" value="1"/>
</dbReference>
<protein>
    <submittedName>
        <fullName evidence="3">Uncharacterized membrane protein</fullName>
    </submittedName>
</protein>
<evidence type="ECO:0000313" key="4">
    <source>
        <dbReference type="Proteomes" id="UP000198284"/>
    </source>
</evidence>
<sequence length="145" mass="16162">MQGTKRRVVYVFAYEAIAIAICSVSFSALTGKSLFHASALSMAASGIAVAWNFIFNMAFERWESRQTVKGRSFKRRAAHAVGFEIGLIFLLVPLIAWWLEVSLWQALIMDLGLALFFLCYTFVFNWVFDHLFGLPASATGNPTPG</sequence>
<dbReference type="RefSeq" id="WP_143131469.1">
    <property type="nucleotide sequence ID" value="NZ_FZOT01000039.1"/>
</dbReference>
<accession>A0A239M9S0</accession>
<keyword evidence="1" id="KW-1133">Transmembrane helix</keyword>
<feature type="transmembrane region" description="Helical" evidence="1">
    <location>
        <begin position="105"/>
        <end position="128"/>
    </location>
</feature>
<dbReference type="AlphaFoldDB" id="A0A239M9S0"/>
<dbReference type="InterPro" id="IPR007896">
    <property type="entry name" value="BTP_bacteria"/>
</dbReference>
<keyword evidence="1" id="KW-0472">Membrane</keyword>
<keyword evidence="4" id="KW-1185">Reference proteome</keyword>
<dbReference type="InterPro" id="IPR058208">
    <property type="entry name" value="PACE"/>
</dbReference>
<feature type="domain" description="Chlorhexidine efflux transporter" evidence="2">
    <location>
        <begin position="71"/>
        <end position="133"/>
    </location>
</feature>
<evidence type="ECO:0000259" key="2">
    <source>
        <dbReference type="Pfam" id="PF05232"/>
    </source>
</evidence>
<name>A0A239M9S0_9BURK</name>
<dbReference type="OrthoDB" id="1631120at2"/>
<gene>
    <name evidence="3" type="ORF">SAMN06265795_1392</name>
</gene>
<feature type="transmembrane region" description="Helical" evidence="1">
    <location>
        <begin position="7"/>
        <end position="29"/>
    </location>
</feature>
<evidence type="ECO:0000313" key="3">
    <source>
        <dbReference type="EMBL" id="SNT39485.1"/>
    </source>
</evidence>
<dbReference type="Pfam" id="PF05232">
    <property type="entry name" value="BTP"/>
    <property type="match status" value="2"/>
</dbReference>
<proteinExistence type="predicted"/>
<dbReference type="Proteomes" id="UP000198284">
    <property type="component" value="Unassembled WGS sequence"/>
</dbReference>
<evidence type="ECO:0000256" key="1">
    <source>
        <dbReference type="SAM" id="Phobius"/>
    </source>
</evidence>
<feature type="transmembrane region" description="Helical" evidence="1">
    <location>
        <begin position="35"/>
        <end position="59"/>
    </location>
</feature>
<organism evidence="3 4">
    <name type="scientific">Noviherbaspirillum humi</name>
    <dbReference type="NCBI Taxonomy" id="1688639"/>
    <lineage>
        <taxon>Bacteria</taxon>
        <taxon>Pseudomonadati</taxon>
        <taxon>Pseudomonadota</taxon>
        <taxon>Betaproteobacteria</taxon>
        <taxon>Burkholderiales</taxon>
        <taxon>Oxalobacteraceae</taxon>
        <taxon>Noviherbaspirillum</taxon>
    </lineage>
</organism>
<feature type="transmembrane region" description="Helical" evidence="1">
    <location>
        <begin position="80"/>
        <end position="99"/>
    </location>
</feature>
<dbReference type="EMBL" id="FZOT01000039">
    <property type="protein sequence ID" value="SNT39485.1"/>
    <property type="molecule type" value="Genomic_DNA"/>
</dbReference>